<evidence type="ECO:0000256" key="2">
    <source>
        <dbReference type="ARBA" id="ARBA00022573"/>
    </source>
</evidence>
<dbReference type="Gene3D" id="3.40.1010.10">
    <property type="entry name" value="Cobalt-precorrin-4 Transmethylase, Domain 1"/>
    <property type="match status" value="1"/>
</dbReference>
<dbReference type="PANTHER" id="PTHR43467:SF1">
    <property type="entry name" value="PRECORRIN-6A SYNTHASE [DEACETYLATING]"/>
    <property type="match status" value="1"/>
</dbReference>
<dbReference type="GO" id="GO:0043819">
    <property type="term" value="F:precorrin-6A synthase (deacetylating) activity"/>
    <property type="evidence" value="ECO:0007669"/>
    <property type="project" value="InterPro"/>
</dbReference>
<dbReference type="InterPro" id="IPR014777">
    <property type="entry name" value="4pyrrole_Mease_sub1"/>
</dbReference>
<dbReference type="SUPFAM" id="SSF53790">
    <property type="entry name" value="Tetrapyrrole methylase"/>
    <property type="match status" value="1"/>
</dbReference>
<dbReference type="GO" id="GO:0032259">
    <property type="term" value="P:methylation"/>
    <property type="evidence" value="ECO:0007669"/>
    <property type="project" value="UniProtKB-KW"/>
</dbReference>
<evidence type="ECO:0000313" key="8">
    <source>
        <dbReference type="Proteomes" id="UP000218505"/>
    </source>
</evidence>
<evidence type="ECO:0000256" key="5">
    <source>
        <dbReference type="ARBA" id="ARBA00022691"/>
    </source>
</evidence>
<proteinExistence type="predicted"/>
<evidence type="ECO:0000256" key="1">
    <source>
        <dbReference type="ARBA" id="ARBA00004953"/>
    </source>
</evidence>
<dbReference type="PIRSF" id="PIRSF036525">
    <property type="entry name" value="CobF"/>
    <property type="match status" value="1"/>
</dbReference>
<dbReference type="EMBL" id="CP023445">
    <property type="protein sequence ID" value="ATE55460.1"/>
    <property type="molecule type" value="Genomic_DNA"/>
</dbReference>
<keyword evidence="3" id="KW-0489">Methyltransferase</keyword>
<sequence>MAGSFRAERVVLVRAQVEVVGIGAGDPGHVTVAAVDALRRADVVFFLDKPGEARELSDLREAILATHVPGGGYRVVRAEDPPRDRAADGYADAVVDWRVRRADVCERLIAEHLGEGEVGAFLVWGDPALYDSIIAVVEDVRARGTTEFDVRVIPGISSVSALAARHATTLNQVAGAVQITTGRRLAAGWPQDADDVVVMLDARNAFLEHQDEPGVTIHWGAYVGTEDEILIAGPLAEVAERIVETRERARAEKGWIMDTYLLRRTR</sequence>
<keyword evidence="2" id="KW-0169">Cobalamin biosynthesis</keyword>
<keyword evidence="5" id="KW-0949">S-adenosyl-L-methionine</keyword>
<dbReference type="AlphaFoldDB" id="A0A290Z8V5"/>
<dbReference type="InterPro" id="IPR035996">
    <property type="entry name" value="4pyrrol_Methylase_sf"/>
</dbReference>
<reference evidence="7" key="1">
    <citation type="submission" date="2017-09" db="EMBL/GenBank/DDBJ databases">
        <title>Complete Genome Sequence of ansamitocin-producing Bacterium Actinosynnema pretiosum X47.</title>
        <authorList>
            <person name="Cao G."/>
            <person name="Zong G."/>
            <person name="Zhong C."/>
            <person name="Fu J."/>
        </authorList>
    </citation>
    <scope>NUCLEOTIDE SEQUENCE [LARGE SCALE GENOMIC DNA]</scope>
    <source>
        <strain evidence="7">X47</strain>
    </source>
</reference>
<dbReference type="InterPro" id="IPR000878">
    <property type="entry name" value="4pyrrol_Mease"/>
</dbReference>
<accession>A0A290Z8V5</accession>
<dbReference type="Gene3D" id="3.30.950.10">
    <property type="entry name" value="Methyltransferase, Cobalt-precorrin-4 Transmethylase, Domain 2"/>
    <property type="match status" value="1"/>
</dbReference>
<keyword evidence="8" id="KW-1185">Reference proteome</keyword>
<dbReference type="Pfam" id="PF00590">
    <property type="entry name" value="TP_methylase"/>
    <property type="match status" value="1"/>
</dbReference>
<gene>
    <name evidence="7" type="ORF">CNX65_21025</name>
</gene>
<dbReference type="KEGG" id="apre:CNX65_21025"/>
<name>A0A290Z8V5_9PSEU</name>
<dbReference type="NCBIfam" id="TIGR02434">
    <property type="entry name" value="CobF"/>
    <property type="match status" value="1"/>
</dbReference>
<protein>
    <submittedName>
        <fullName evidence="7">Precorrin-6A synthase (Deacetylating)</fullName>
    </submittedName>
</protein>
<keyword evidence="4" id="KW-0808">Transferase</keyword>
<dbReference type="InterPro" id="IPR012797">
    <property type="entry name" value="CobF"/>
</dbReference>
<dbReference type="PANTHER" id="PTHR43467">
    <property type="entry name" value="COBALT-PRECORRIN-2 C(20)-METHYLTRANSFERASE"/>
    <property type="match status" value="1"/>
</dbReference>
<evidence type="ECO:0000313" key="7">
    <source>
        <dbReference type="EMBL" id="ATE55460.1"/>
    </source>
</evidence>
<evidence type="ECO:0000256" key="3">
    <source>
        <dbReference type="ARBA" id="ARBA00022603"/>
    </source>
</evidence>
<evidence type="ECO:0000256" key="4">
    <source>
        <dbReference type="ARBA" id="ARBA00022679"/>
    </source>
</evidence>
<comment type="pathway">
    <text evidence="1">Cofactor biosynthesis; adenosylcobalamin biosynthesis.</text>
</comment>
<feature type="domain" description="Tetrapyrrole methylase" evidence="6">
    <location>
        <begin position="19"/>
        <end position="238"/>
    </location>
</feature>
<evidence type="ECO:0000259" key="6">
    <source>
        <dbReference type="Pfam" id="PF00590"/>
    </source>
</evidence>
<dbReference type="GO" id="GO:0009236">
    <property type="term" value="P:cobalamin biosynthetic process"/>
    <property type="evidence" value="ECO:0007669"/>
    <property type="project" value="UniProtKB-KW"/>
</dbReference>
<dbReference type="CDD" id="cd11643">
    <property type="entry name" value="Precorrin-6A-synthase"/>
    <property type="match status" value="1"/>
</dbReference>
<dbReference type="RefSeq" id="WP_096495294.1">
    <property type="nucleotide sequence ID" value="NZ_CP023445.1"/>
</dbReference>
<dbReference type="InterPro" id="IPR014776">
    <property type="entry name" value="4pyrrole_Mease_sub2"/>
</dbReference>
<dbReference type="Proteomes" id="UP000218505">
    <property type="component" value="Chromosome"/>
</dbReference>
<organism evidence="7 8">
    <name type="scientific">Actinosynnema pretiosum</name>
    <dbReference type="NCBI Taxonomy" id="42197"/>
    <lineage>
        <taxon>Bacteria</taxon>
        <taxon>Bacillati</taxon>
        <taxon>Actinomycetota</taxon>
        <taxon>Actinomycetes</taxon>
        <taxon>Pseudonocardiales</taxon>
        <taxon>Pseudonocardiaceae</taxon>
        <taxon>Actinosynnema</taxon>
    </lineage>
</organism>